<gene>
    <name evidence="1" type="ORF">CQA01_06340</name>
</gene>
<dbReference type="Gene3D" id="2.60.270.50">
    <property type="match status" value="1"/>
</dbReference>
<evidence type="ECO:0000313" key="1">
    <source>
        <dbReference type="EMBL" id="GEO20100.1"/>
    </source>
</evidence>
<protein>
    <submittedName>
        <fullName evidence="1">Uncharacterized protein</fullName>
    </submittedName>
</protein>
<accession>A0A512C7F9</accession>
<keyword evidence="2" id="KW-1185">Reference proteome</keyword>
<comment type="caution">
    <text evidence="1">The sequence shown here is derived from an EMBL/GenBank/DDBJ whole genome shotgun (WGS) entry which is preliminary data.</text>
</comment>
<proteinExistence type="predicted"/>
<dbReference type="AlphaFoldDB" id="A0A512C7F9"/>
<reference evidence="1 2" key="1">
    <citation type="submission" date="2019-07" db="EMBL/GenBank/DDBJ databases">
        <title>Whole genome shotgun sequence of Cyclobacterium qasimii NBRC 106168.</title>
        <authorList>
            <person name="Hosoyama A."/>
            <person name="Uohara A."/>
            <person name="Ohji S."/>
            <person name="Ichikawa N."/>
        </authorList>
    </citation>
    <scope>NUCLEOTIDE SEQUENCE [LARGE SCALE GENOMIC DNA]</scope>
    <source>
        <strain evidence="1 2">NBRC 106168</strain>
    </source>
</reference>
<dbReference type="Proteomes" id="UP000321301">
    <property type="component" value="Unassembled WGS sequence"/>
</dbReference>
<dbReference type="EMBL" id="BJYV01000001">
    <property type="protein sequence ID" value="GEO20100.1"/>
    <property type="molecule type" value="Genomic_DNA"/>
</dbReference>
<dbReference type="RefSeq" id="WP_020891477.1">
    <property type="nucleotide sequence ID" value="NZ_BJYV01000001.1"/>
</dbReference>
<evidence type="ECO:0000313" key="2">
    <source>
        <dbReference type="Proteomes" id="UP000321301"/>
    </source>
</evidence>
<name>A0A512C7F9_9BACT</name>
<organism evidence="1 2">
    <name type="scientific">Cyclobacterium qasimii</name>
    <dbReference type="NCBI Taxonomy" id="1350429"/>
    <lineage>
        <taxon>Bacteria</taxon>
        <taxon>Pseudomonadati</taxon>
        <taxon>Bacteroidota</taxon>
        <taxon>Cytophagia</taxon>
        <taxon>Cytophagales</taxon>
        <taxon>Cyclobacteriaceae</taxon>
        <taxon>Cyclobacterium</taxon>
    </lineage>
</organism>
<sequence>MNQLTDTLKFPHVSETQRANLKNYLEQNNANGFEGNSGIVKGNCLEFEFDFNPKSDVLEINPKIYPENLAKLSPEIRNKAAFRLISNIMGGSGALNAMVLASSNGYPSHPGKYGVYDYVIPYIVNSSGLDFTFSSQSMDHGTVSSNLSTVLNTSSTDSVELFEADSSKLSGVGVGGTVVYQWGDGQTIITIQFFLNTMFTHSFTVGAKGPAASKLKIVITKNSPVVSGYTYLDPVITITPA</sequence>